<evidence type="ECO:0000256" key="1">
    <source>
        <dbReference type="ARBA" id="ARBA00010466"/>
    </source>
</evidence>
<dbReference type="GO" id="GO:0006352">
    <property type="term" value="P:DNA-templated transcription initiation"/>
    <property type="evidence" value="ECO:0007669"/>
    <property type="project" value="InterPro"/>
</dbReference>
<evidence type="ECO:0000259" key="5">
    <source>
        <dbReference type="Pfam" id="PF04198"/>
    </source>
</evidence>
<feature type="domain" description="RNA polymerase sigma-70 region 4" evidence="6">
    <location>
        <begin position="15"/>
        <end position="50"/>
    </location>
</feature>
<dbReference type="InterPro" id="IPR051054">
    <property type="entry name" value="SorC_transcr_regulators"/>
</dbReference>
<dbReference type="InterPro" id="IPR037171">
    <property type="entry name" value="NagB/RpiA_transferase-like"/>
</dbReference>
<evidence type="ECO:0000256" key="2">
    <source>
        <dbReference type="ARBA" id="ARBA00023015"/>
    </source>
</evidence>
<proteinExistence type="inferred from homology"/>
<dbReference type="SUPFAM" id="SSF88659">
    <property type="entry name" value="Sigma3 and sigma4 domains of RNA polymerase sigma factors"/>
    <property type="match status" value="1"/>
</dbReference>
<evidence type="ECO:0000313" key="7">
    <source>
        <dbReference type="EMBL" id="MSS39553.1"/>
    </source>
</evidence>
<dbReference type="PANTHER" id="PTHR34294">
    <property type="entry name" value="TRANSCRIPTIONAL REGULATOR-RELATED"/>
    <property type="match status" value="1"/>
</dbReference>
<comment type="similarity">
    <text evidence="1">Belongs to the SorC transcriptional regulatory family.</text>
</comment>
<dbReference type="SUPFAM" id="SSF100950">
    <property type="entry name" value="NagB/RpiA/CoA transferase-like"/>
    <property type="match status" value="1"/>
</dbReference>
<organism evidence="7 8">
    <name type="scientific">Clostridium scindens (strain JCM 10418 / VPI 12708)</name>
    <dbReference type="NCBI Taxonomy" id="29347"/>
    <lineage>
        <taxon>Bacteria</taxon>
        <taxon>Bacillati</taxon>
        <taxon>Bacillota</taxon>
        <taxon>Clostridia</taxon>
        <taxon>Lachnospirales</taxon>
        <taxon>Lachnospiraceae</taxon>
    </lineage>
</organism>
<evidence type="ECO:0000313" key="8">
    <source>
        <dbReference type="Proteomes" id="UP000462363"/>
    </source>
</evidence>
<dbReference type="RefSeq" id="WP_154322384.1">
    <property type="nucleotide sequence ID" value="NZ_CAMAAA010000027.1"/>
</dbReference>
<dbReference type="AlphaFoldDB" id="A0A844F3Y5"/>
<evidence type="ECO:0000256" key="3">
    <source>
        <dbReference type="ARBA" id="ARBA00023125"/>
    </source>
</evidence>
<keyword evidence="4" id="KW-0804">Transcription</keyword>
<dbReference type="Pfam" id="PF04545">
    <property type="entry name" value="Sigma70_r4"/>
    <property type="match status" value="1"/>
</dbReference>
<dbReference type="Gene3D" id="3.40.50.1360">
    <property type="match status" value="1"/>
</dbReference>
<dbReference type="InterPro" id="IPR007630">
    <property type="entry name" value="RNA_pol_sigma70_r4"/>
</dbReference>
<dbReference type="EMBL" id="VUMB01000006">
    <property type="protein sequence ID" value="MSS39553.1"/>
    <property type="molecule type" value="Genomic_DNA"/>
</dbReference>
<protein>
    <submittedName>
        <fullName evidence="7">Winged helix-turn-helix transcriptional regulator</fullName>
    </submittedName>
</protein>
<dbReference type="InterPro" id="IPR036388">
    <property type="entry name" value="WH-like_DNA-bd_sf"/>
</dbReference>
<accession>A0A844F3Y5</accession>
<evidence type="ECO:0000256" key="4">
    <source>
        <dbReference type="ARBA" id="ARBA00023163"/>
    </source>
</evidence>
<dbReference type="GO" id="GO:0003700">
    <property type="term" value="F:DNA-binding transcription factor activity"/>
    <property type="evidence" value="ECO:0007669"/>
    <property type="project" value="InterPro"/>
</dbReference>
<name>A0A844F3Y5_CLOSV</name>
<dbReference type="GO" id="GO:0003677">
    <property type="term" value="F:DNA binding"/>
    <property type="evidence" value="ECO:0007669"/>
    <property type="project" value="UniProtKB-KW"/>
</dbReference>
<gene>
    <name evidence="7" type="ORF">FYJ37_04050</name>
</gene>
<reference evidence="7 8" key="1">
    <citation type="submission" date="2019-08" db="EMBL/GenBank/DDBJ databases">
        <title>In-depth cultivation of the pig gut microbiome towards novel bacterial diversity and tailored functional studies.</title>
        <authorList>
            <person name="Wylensek D."/>
            <person name="Hitch T.C.A."/>
            <person name="Clavel T."/>
        </authorList>
    </citation>
    <scope>NUCLEOTIDE SEQUENCE [LARGE SCALE GENOMIC DNA]</scope>
    <source>
        <strain evidence="7 8">BL-389-WT-3D</strain>
    </source>
</reference>
<sequence>MRRKSITEEQKNEYRRVAYYYYKEGLTQEDIAKRMKMSRQRVNRIISSCIDLGIVTINIEGLDNSNLELETKLEDKYGLKEVRIINETADEQKIQELGIEGGKYLRSILKDNDIIGFSRGRNTSALVDFLPEDVEYPHNITVTQLMGSAIETNENTAVDETVYHFAAKLHAKASRLYAPIILSNEELRDSFIQEPYFEKSYEVIKKCDIAVVGIGTASSQWKHMISLYDIADKEQTEWAKDVAGEVCTHFYNSEGAAIEPPFRNRIISILLDDYMKIPVRIGVAGGKDKTEAIAAAIKGDYINVLITDLQTARQLME</sequence>
<feature type="domain" description="Sugar-binding" evidence="5">
    <location>
        <begin position="66"/>
        <end position="317"/>
    </location>
</feature>
<dbReference type="Proteomes" id="UP000462363">
    <property type="component" value="Unassembled WGS sequence"/>
</dbReference>
<dbReference type="PANTHER" id="PTHR34294:SF1">
    <property type="entry name" value="TRANSCRIPTIONAL REGULATOR LSRR"/>
    <property type="match status" value="1"/>
</dbReference>
<keyword evidence="2" id="KW-0805">Transcription regulation</keyword>
<evidence type="ECO:0000259" key="6">
    <source>
        <dbReference type="Pfam" id="PF04545"/>
    </source>
</evidence>
<comment type="caution">
    <text evidence="7">The sequence shown here is derived from an EMBL/GenBank/DDBJ whole genome shotgun (WGS) entry which is preliminary data.</text>
</comment>
<keyword evidence="3" id="KW-0238">DNA-binding</keyword>
<dbReference type="GO" id="GO:0030246">
    <property type="term" value="F:carbohydrate binding"/>
    <property type="evidence" value="ECO:0007669"/>
    <property type="project" value="InterPro"/>
</dbReference>
<dbReference type="InterPro" id="IPR007324">
    <property type="entry name" value="Sugar-bd_dom_put"/>
</dbReference>
<dbReference type="InterPro" id="IPR013324">
    <property type="entry name" value="RNA_pol_sigma_r3/r4-like"/>
</dbReference>
<dbReference type="Gene3D" id="1.10.10.10">
    <property type="entry name" value="Winged helix-like DNA-binding domain superfamily/Winged helix DNA-binding domain"/>
    <property type="match status" value="1"/>
</dbReference>
<dbReference type="Pfam" id="PF04198">
    <property type="entry name" value="Sugar-bind"/>
    <property type="match status" value="1"/>
</dbReference>